<evidence type="ECO:0000313" key="1">
    <source>
        <dbReference type="EMBL" id="CBH76034.1"/>
    </source>
</evidence>
<organism evidence="1">
    <name type="scientific">mine drainage metagenome</name>
    <dbReference type="NCBI Taxonomy" id="410659"/>
    <lineage>
        <taxon>unclassified sequences</taxon>
        <taxon>metagenomes</taxon>
        <taxon>ecological metagenomes</taxon>
    </lineage>
</organism>
<name>E6PHU6_9ZZZZ</name>
<sequence length="55" mass="6365">MGPLICRVFVCPGVSKRLPPTLVRSLMLDLSKLTNFIAQYRFDWQELRQLRAASK</sequence>
<protein>
    <submittedName>
        <fullName evidence="1">Uncharacterized protein</fullName>
    </submittedName>
</protein>
<reference evidence="1" key="1">
    <citation type="submission" date="2009-10" db="EMBL/GenBank/DDBJ databases">
        <title>Diversity of trophic interactions inside an arsenic-rich microbial ecosystem.</title>
        <authorList>
            <person name="Bertin P.N."/>
            <person name="Heinrich-Salmeron A."/>
            <person name="Pelletier E."/>
            <person name="Goulhen-Chollet F."/>
            <person name="Arsene-Ploetze F."/>
            <person name="Gallien S."/>
            <person name="Calteau A."/>
            <person name="Vallenet D."/>
            <person name="Casiot C."/>
            <person name="Chane-Woon-Ming B."/>
            <person name="Giloteaux L."/>
            <person name="Barakat M."/>
            <person name="Bonnefoy V."/>
            <person name="Bruneel O."/>
            <person name="Chandler M."/>
            <person name="Cleiss J."/>
            <person name="Duran R."/>
            <person name="Elbaz-Poulichet F."/>
            <person name="Fonknechten N."/>
            <person name="Lauga B."/>
            <person name="Mornico D."/>
            <person name="Ortet P."/>
            <person name="Schaeffer C."/>
            <person name="Siguier P."/>
            <person name="Alexander Thil Smith A."/>
            <person name="Van Dorsselaer A."/>
            <person name="Weissenbach J."/>
            <person name="Medigue C."/>
            <person name="Le Paslier D."/>
        </authorList>
    </citation>
    <scope>NUCLEOTIDE SEQUENCE</scope>
</reference>
<dbReference type="AlphaFoldDB" id="E6PHU6"/>
<proteinExistence type="predicted"/>
<gene>
    <name evidence="1" type="ORF">CARN1_0514</name>
</gene>
<comment type="caution">
    <text evidence="1">The sequence shown here is derived from an EMBL/GenBank/DDBJ whole genome shotgun (WGS) entry which is preliminary data.</text>
</comment>
<accession>E6PHU6</accession>
<dbReference type="EMBL" id="CABL01000019">
    <property type="protein sequence ID" value="CBH76034.1"/>
    <property type="molecule type" value="Genomic_DNA"/>
</dbReference>